<keyword evidence="2" id="KW-1185">Reference proteome</keyword>
<evidence type="ECO:0000313" key="1">
    <source>
        <dbReference type="EMBL" id="PMD19330.1"/>
    </source>
</evidence>
<evidence type="ECO:0008006" key="3">
    <source>
        <dbReference type="Google" id="ProtNLM"/>
    </source>
</evidence>
<reference evidence="1 2" key="1">
    <citation type="submission" date="2016-05" db="EMBL/GenBank/DDBJ databases">
        <title>A degradative enzymes factory behind the ericoid mycorrhizal symbiosis.</title>
        <authorList>
            <consortium name="DOE Joint Genome Institute"/>
            <person name="Martino E."/>
            <person name="Morin E."/>
            <person name="Grelet G."/>
            <person name="Kuo A."/>
            <person name="Kohler A."/>
            <person name="Daghino S."/>
            <person name="Barry K."/>
            <person name="Choi C."/>
            <person name="Cichocki N."/>
            <person name="Clum A."/>
            <person name="Copeland A."/>
            <person name="Hainaut M."/>
            <person name="Haridas S."/>
            <person name="Labutti K."/>
            <person name="Lindquist E."/>
            <person name="Lipzen A."/>
            <person name="Khouja H.-R."/>
            <person name="Murat C."/>
            <person name="Ohm R."/>
            <person name="Olson A."/>
            <person name="Spatafora J."/>
            <person name="Veneault-Fourrey C."/>
            <person name="Henrissat B."/>
            <person name="Grigoriev I."/>
            <person name="Martin F."/>
            <person name="Perotto S."/>
        </authorList>
    </citation>
    <scope>NUCLEOTIDE SEQUENCE [LARGE SCALE GENOMIC DNA]</scope>
    <source>
        <strain evidence="1 2">UAMH 7357</strain>
    </source>
</reference>
<dbReference type="STRING" id="1745343.A0A2J6PZ65"/>
<dbReference type="OrthoDB" id="3562304at2759"/>
<proteinExistence type="predicted"/>
<dbReference type="PANTHER" id="PTHR10622:SF12">
    <property type="entry name" value="HET DOMAIN-CONTAINING PROTEIN"/>
    <property type="match status" value="1"/>
</dbReference>
<protein>
    <recommendedName>
        <fullName evidence="3">Heterokaryon incompatibility domain-containing protein</fullName>
    </recommendedName>
</protein>
<dbReference type="EMBL" id="KZ613490">
    <property type="protein sequence ID" value="PMD19330.1"/>
    <property type="molecule type" value="Genomic_DNA"/>
</dbReference>
<accession>A0A2J6PZ65</accession>
<dbReference type="Proteomes" id="UP000235672">
    <property type="component" value="Unassembled WGS sequence"/>
</dbReference>
<evidence type="ECO:0000313" key="2">
    <source>
        <dbReference type="Proteomes" id="UP000235672"/>
    </source>
</evidence>
<organism evidence="1 2">
    <name type="scientific">Hyaloscypha hepaticicola</name>
    <dbReference type="NCBI Taxonomy" id="2082293"/>
    <lineage>
        <taxon>Eukaryota</taxon>
        <taxon>Fungi</taxon>
        <taxon>Dikarya</taxon>
        <taxon>Ascomycota</taxon>
        <taxon>Pezizomycotina</taxon>
        <taxon>Leotiomycetes</taxon>
        <taxon>Helotiales</taxon>
        <taxon>Hyaloscyphaceae</taxon>
        <taxon>Hyaloscypha</taxon>
    </lineage>
</organism>
<name>A0A2J6PZ65_9HELO</name>
<feature type="non-terminal residue" evidence="1">
    <location>
        <position position="1"/>
    </location>
</feature>
<feature type="non-terminal residue" evidence="1">
    <location>
        <position position="121"/>
    </location>
</feature>
<sequence>SEWFDTGWTLQELIALKVVDSYDRHWNCSGTKINLLPELSRKRRIPDTILNHTSKPYTCSVAQRFSWAVTRITKRIEDRAYNLMGLFDINMPIIYSEREKYFLRRQQHIIMKTKGESISAW</sequence>
<dbReference type="AlphaFoldDB" id="A0A2J6PZ65"/>
<gene>
    <name evidence="1" type="ORF">NA56DRAFT_539859</name>
</gene>
<dbReference type="PANTHER" id="PTHR10622">
    <property type="entry name" value="HET DOMAIN-CONTAINING PROTEIN"/>
    <property type="match status" value="1"/>
</dbReference>